<keyword evidence="3" id="KW-1185">Reference proteome</keyword>
<dbReference type="RefSeq" id="WP_387962665.1">
    <property type="nucleotide sequence ID" value="NZ_JBHSGP010000014.1"/>
</dbReference>
<sequence length="655" mass="76442">MNKQIFCVLLVLGLCLGALAQSPTLDNRVKPLRDGRVQDTMQSRFNSESRGIKNTEAKIQDYKIISIKNDTTFLDTTLSIKKEYKFNYLRKDNFNLIQFSNIGQTYNTLSFAFENDQTQPLFGARARHFNYMELEDTYYYYVPTPLTELFFKTAFEQGQALDAFFTVNTSKQFNFSIAYKGLRSLGKYQHILTSTGNFRFTTNYKTKNNRYHMRAHMVSQDLLNQENGGLKDSDLINFESGNPDFLDRSVFDPNFENAESVLKGKRFYIDHHYALVSKTDSLSANKLKIRNTINFEDKFYQFKQTSAATSYFGETFNTAVNDKVTLEDFRVRGYLNYENDILGGLQFNLDYHNFNYGYDKLVVLDNETITNRIKSSFIRVGGSYKKQIGEFQLKGELGINLSDEFKGNFLKAQASYKVNDDIYVEGLINSNSSLPNYNYLLYQSDYVNYNWDNTNKFDNQTMQLIGFKFNSQKLLNIEVDYTTLGNYTFFTKDNNSGVKPVQSDATINYLRLKIGKEIKFGHFALDNTIMYQNVLNGDQQLNVPEIISRNTFYYSNHLFKKAMYLQTGVTLNYFTEYYMNAYDPLLAEFYVQNQTKLGGFPRLDFFINAKIRQTRIYLKAEHFNSSFTGYNYYSAPNYPYRDFVVRFGIVWNFFL</sequence>
<protein>
    <submittedName>
        <fullName evidence="2">Porin</fullName>
    </submittedName>
</protein>
<dbReference type="InterPro" id="IPR025631">
    <property type="entry name" value="Porin_10"/>
</dbReference>
<dbReference type="Pfam" id="PF14121">
    <property type="entry name" value="Porin_10"/>
    <property type="match status" value="1"/>
</dbReference>
<feature type="signal peptide" evidence="1">
    <location>
        <begin position="1"/>
        <end position="20"/>
    </location>
</feature>
<proteinExistence type="predicted"/>
<dbReference type="Proteomes" id="UP001595953">
    <property type="component" value="Unassembled WGS sequence"/>
</dbReference>
<name>A0ABV9N4Q5_9FLAO</name>
<evidence type="ECO:0000313" key="2">
    <source>
        <dbReference type="EMBL" id="MFC4722284.1"/>
    </source>
</evidence>
<dbReference type="EMBL" id="JBHSGP010000014">
    <property type="protein sequence ID" value="MFC4722284.1"/>
    <property type="molecule type" value="Genomic_DNA"/>
</dbReference>
<evidence type="ECO:0000256" key="1">
    <source>
        <dbReference type="SAM" id="SignalP"/>
    </source>
</evidence>
<evidence type="ECO:0000313" key="3">
    <source>
        <dbReference type="Proteomes" id="UP001595953"/>
    </source>
</evidence>
<keyword evidence="1" id="KW-0732">Signal</keyword>
<reference evidence="3" key="1">
    <citation type="journal article" date="2019" name="Int. J. Syst. Evol. Microbiol.">
        <title>The Global Catalogue of Microorganisms (GCM) 10K type strain sequencing project: providing services to taxonomists for standard genome sequencing and annotation.</title>
        <authorList>
            <consortium name="The Broad Institute Genomics Platform"/>
            <consortium name="The Broad Institute Genome Sequencing Center for Infectious Disease"/>
            <person name="Wu L."/>
            <person name="Ma J."/>
        </authorList>
    </citation>
    <scope>NUCLEOTIDE SEQUENCE [LARGE SCALE GENOMIC DNA]</scope>
    <source>
        <strain evidence="3">CCUG 63682</strain>
    </source>
</reference>
<accession>A0ABV9N4Q5</accession>
<feature type="chain" id="PRO_5047539709" evidence="1">
    <location>
        <begin position="21"/>
        <end position="655"/>
    </location>
</feature>
<comment type="caution">
    <text evidence="2">The sequence shown here is derived from an EMBL/GenBank/DDBJ whole genome shotgun (WGS) entry which is preliminary data.</text>
</comment>
<gene>
    <name evidence="2" type="ORF">ACFO5O_08125</name>
</gene>
<organism evidence="2 3">
    <name type="scientific">Geojedonia litorea</name>
    <dbReference type="NCBI Taxonomy" id="1268269"/>
    <lineage>
        <taxon>Bacteria</taxon>
        <taxon>Pseudomonadati</taxon>
        <taxon>Bacteroidota</taxon>
        <taxon>Flavobacteriia</taxon>
        <taxon>Flavobacteriales</taxon>
        <taxon>Flavobacteriaceae</taxon>
        <taxon>Geojedonia</taxon>
    </lineage>
</organism>